<keyword evidence="5 9" id="KW-0812">Transmembrane</keyword>
<dbReference type="EMBL" id="VTFY01000004">
    <property type="protein sequence ID" value="MRX82198.1"/>
    <property type="molecule type" value="Genomic_DNA"/>
</dbReference>
<feature type="transmembrane region" description="Helical" evidence="9">
    <location>
        <begin position="364"/>
        <end position="383"/>
    </location>
</feature>
<name>A0A6N7RN91_9ACTN</name>
<evidence type="ECO:0000256" key="5">
    <source>
        <dbReference type="ARBA" id="ARBA00022692"/>
    </source>
</evidence>
<sequence length="563" mass="58383">MHMGDEARGQRGVTKRADGTGRPPQAGAVPEHGEIISKRSLIAVFAGLMLAMFVSSLDQTIVSTALPTIVGELGGVDHMLWVTTAYVLASTCMMPVYGKLGDLFGRKPLFIGALVLFTLGSVICGTGGSMFSLIAGRAVQGLGGGGLMILSQAIIADVVPPRQRGKYMGVMGSVFAVSTIVGPLLGGWFTEVVGWRYIFWLNVPIALAAIVLAVVFLPRAKRAATSFSLDVVGTALLMGGTVCLVMFTVVGGGSAGWASPEALALAVACAACFVLFVLAERRAEEPVMPLGLFKNKNFVVTSLAGLLIMVAMMGTVSYLPTYLQIVNGASATESGYMMLPTMIGMMLMSVVSGFLASKTGRYKWMPVTSCLVAALALALLSTIAVDSSIVLLFAYLFILGFGMGLGQQILVLIVQNEFPQAMVGTATSANNYIREVGATLGASVIGALFTSRLAGQLAGAGEALAGSGLDANSITPALVAQLPADVQLLVQNAYHDALVPIFLYLAPFLLVGAVLLLFLKENPLKESNEEPSEAPSGAAEGAVSAEGANGASRLTGRTAPNES</sequence>
<comment type="subcellular location">
    <subcellularLocation>
        <location evidence="1">Cell membrane</location>
        <topology evidence="1">Multi-pass membrane protein</topology>
    </subcellularLocation>
</comment>
<feature type="compositionally biased region" description="Basic and acidic residues" evidence="8">
    <location>
        <begin position="1"/>
        <end position="19"/>
    </location>
</feature>
<proteinExistence type="inferred from homology"/>
<feature type="transmembrane region" description="Helical" evidence="9">
    <location>
        <begin position="435"/>
        <end position="454"/>
    </location>
</feature>
<feature type="transmembrane region" description="Helical" evidence="9">
    <location>
        <begin position="497"/>
        <end position="519"/>
    </location>
</feature>
<gene>
    <name evidence="10" type="ORF">GJG86_06795</name>
</gene>
<feature type="transmembrane region" description="Helical" evidence="9">
    <location>
        <begin position="339"/>
        <end position="357"/>
    </location>
</feature>
<evidence type="ECO:0000313" key="11">
    <source>
        <dbReference type="Proteomes" id="UP000438093"/>
    </source>
</evidence>
<dbReference type="NCBIfam" id="TIGR00711">
    <property type="entry name" value="efflux_EmrB"/>
    <property type="match status" value="1"/>
</dbReference>
<organism evidence="10 11">
    <name type="scientific">Eggerthella guodeyinii</name>
    <dbReference type="NCBI Taxonomy" id="2690837"/>
    <lineage>
        <taxon>Bacteria</taxon>
        <taxon>Bacillati</taxon>
        <taxon>Actinomycetota</taxon>
        <taxon>Coriobacteriia</taxon>
        <taxon>Eggerthellales</taxon>
        <taxon>Eggerthellaceae</taxon>
        <taxon>Eggerthella</taxon>
    </lineage>
</organism>
<dbReference type="InterPro" id="IPR036259">
    <property type="entry name" value="MFS_trans_sf"/>
</dbReference>
<feature type="transmembrane region" description="Helical" evidence="9">
    <location>
        <begin position="299"/>
        <end position="319"/>
    </location>
</feature>
<evidence type="ECO:0000256" key="8">
    <source>
        <dbReference type="SAM" id="MobiDB-lite"/>
    </source>
</evidence>
<evidence type="ECO:0000256" key="2">
    <source>
        <dbReference type="ARBA" id="ARBA00007520"/>
    </source>
</evidence>
<feature type="transmembrane region" description="Helical" evidence="9">
    <location>
        <begin position="262"/>
        <end position="279"/>
    </location>
</feature>
<feature type="region of interest" description="Disordered" evidence="8">
    <location>
        <begin position="526"/>
        <end position="563"/>
    </location>
</feature>
<feature type="transmembrane region" description="Helical" evidence="9">
    <location>
        <begin position="41"/>
        <end position="66"/>
    </location>
</feature>
<evidence type="ECO:0000256" key="7">
    <source>
        <dbReference type="ARBA" id="ARBA00023136"/>
    </source>
</evidence>
<reference evidence="11" key="1">
    <citation type="submission" date="2019-08" db="EMBL/GenBank/DDBJ databases">
        <title>Arthrobacter sp. nov., isolated from plateau pika and Tibetan wild ass.</title>
        <authorList>
            <person name="Ge Y."/>
        </authorList>
    </citation>
    <scope>NUCLEOTIDE SEQUENCE [LARGE SCALE GENOMIC DNA]</scope>
    <source>
        <strain evidence="11">HF-4214</strain>
    </source>
</reference>
<dbReference type="PANTHER" id="PTHR23501">
    <property type="entry name" value="MAJOR FACILITATOR SUPERFAMILY"/>
    <property type="match status" value="1"/>
</dbReference>
<feature type="compositionally biased region" description="Low complexity" evidence="8">
    <location>
        <begin position="533"/>
        <end position="552"/>
    </location>
</feature>
<feature type="region of interest" description="Disordered" evidence="8">
    <location>
        <begin position="1"/>
        <end position="29"/>
    </location>
</feature>
<keyword evidence="7 9" id="KW-0472">Membrane</keyword>
<evidence type="ECO:0000256" key="4">
    <source>
        <dbReference type="ARBA" id="ARBA00022475"/>
    </source>
</evidence>
<dbReference type="PRINTS" id="PR01036">
    <property type="entry name" value="TCRTETB"/>
</dbReference>
<evidence type="ECO:0000256" key="6">
    <source>
        <dbReference type="ARBA" id="ARBA00022989"/>
    </source>
</evidence>
<dbReference type="Gene3D" id="1.20.1250.20">
    <property type="entry name" value="MFS general substrate transporter like domains"/>
    <property type="match status" value="1"/>
</dbReference>
<dbReference type="GO" id="GO:0022857">
    <property type="term" value="F:transmembrane transporter activity"/>
    <property type="evidence" value="ECO:0007669"/>
    <property type="project" value="InterPro"/>
</dbReference>
<dbReference type="GO" id="GO:0005886">
    <property type="term" value="C:plasma membrane"/>
    <property type="evidence" value="ECO:0007669"/>
    <property type="project" value="UniProtKB-SubCell"/>
</dbReference>
<evidence type="ECO:0000256" key="3">
    <source>
        <dbReference type="ARBA" id="ARBA00022448"/>
    </source>
</evidence>
<dbReference type="SUPFAM" id="SSF103473">
    <property type="entry name" value="MFS general substrate transporter"/>
    <property type="match status" value="1"/>
</dbReference>
<keyword evidence="3" id="KW-0813">Transport</keyword>
<dbReference type="CDD" id="cd17502">
    <property type="entry name" value="MFS_Azr1_MDR_like"/>
    <property type="match status" value="1"/>
</dbReference>
<evidence type="ECO:0000256" key="1">
    <source>
        <dbReference type="ARBA" id="ARBA00004651"/>
    </source>
</evidence>
<dbReference type="Proteomes" id="UP000438093">
    <property type="component" value="Unassembled WGS sequence"/>
</dbReference>
<accession>A0A6N7RN91</accession>
<dbReference type="Pfam" id="PF07690">
    <property type="entry name" value="MFS_1"/>
    <property type="match status" value="1"/>
</dbReference>
<feature type="transmembrane region" description="Helical" evidence="9">
    <location>
        <begin position="78"/>
        <end position="97"/>
    </location>
</feature>
<dbReference type="Gene3D" id="1.20.1720.10">
    <property type="entry name" value="Multidrug resistance protein D"/>
    <property type="match status" value="1"/>
</dbReference>
<dbReference type="PANTHER" id="PTHR23501:SF197">
    <property type="entry name" value="COMD"/>
    <property type="match status" value="1"/>
</dbReference>
<feature type="transmembrane region" description="Helical" evidence="9">
    <location>
        <begin position="167"/>
        <end position="185"/>
    </location>
</feature>
<feature type="transmembrane region" description="Helical" evidence="9">
    <location>
        <begin position="389"/>
        <end position="414"/>
    </location>
</feature>
<evidence type="ECO:0000256" key="9">
    <source>
        <dbReference type="SAM" id="Phobius"/>
    </source>
</evidence>
<keyword evidence="11" id="KW-1185">Reference proteome</keyword>
<dbReference type="InterPro" id="IPR011701">
    <property type="entry name" value="MFS"/>
</dbReference>
<comment type="similarity">
    <text evidence="2">Belongs to the major facilitator superfamily. TCR/Tet family.</text>
</comment>
<feature type="transmembrane region" description="Helical" evidence="9">
    <location>
        <begin position="141"/>
        <end position="160"/>
    </location>
</feature>
<keyword evidence="6 9" id="KW-1133">Transmembrane helix</keyword>
<dbReference type="AlphaFoldDB" id="A0A6N7RN91"/>
<comment type="caution">
    <text evidence="10">The sequence shown here is derived from an EMBL/GenBank/DDBJ whole genome shotgun (WGS) entry which is preliminary data.</text>
</comment>
<feature type="transmembrane region" description="Helical" evidence="9">
    <location>
        <begin position="229"/>
        <end position="250"/>
    </location>
</feature>
<feature type="transmembrane region" description="Helical" evidence="9">
    <location>
        <begin position="197"/>
        <end position="217"/>
    </location>
</feature>
<dbReference type="FunFam" id="1.20.1720.10:FF:000004">
    <property type="entry name" value="EmrB/QacA family drug resistance transporter"/>
    <property type="match status" value="1"/>
</dbReference>
<protein>
    <submittedName>
        <fullName evidence="10">DHA2 family efflux MFS transporter permease subunit</fullName>
    </submittedName>
</protein>
<keyword evidence="4" id="KW-1003">Cell membrane</keyword>
<evidence type="ECO:0000313" key="10">
    <source>
        <dbReference type="EMBL" id="MRX82198.1"/>
    </source>
</evidence>
<feature type="transmembrane region" description="Helical" evidence="9">
    <location>
        <begin position="109"/>
        <end position="135"/>
    </location>
</feature>
<dbReference type="InterPro" id="IPR004638">
    <property type="entry name" value="EmrB-like"/>
</dbReference>